<evidence type="ECO:0000313" key="3">
    <source>
        <dbReference type="Proteomes" id="UP000664534"/>
    </source>
</evidence>
<dbReference type="AlphaFoldDB" id="A0A8H3G9Q2"/>
<evidence type="ECO:0000313" key="2">
    <source>
        <dbReference type="EMBL" id="CAF9937172.1"/>
    </source>
</evidence>
<dbReference type="EMBL" id="CAJPDT010000097">
    <property type="protein sequence ID" value="CAF9937172.1"/>
    <property type="molecule type" value="Genomic_DNA"/>
</dbReference>
<sequence>MGIFNRKSAKIQANGDIIDSEFNSSTMKSPPPTQTSHKTPPFVSPSALDVTLPAPPDPALDPAAYLRSIWAVRARCQLVYQRAKRNQLVHFDVDVSKFGETANYLVSIIKRDYAPDYSKIPSHGRWQHFEAGGRPRVEQLIATWPKTVDAQEKTRRLIDLFLVSVLLDAGAGTRWSYKSKESGRVYKRSEGLAIASLEMFKAGYFSSDTQEPSQVDSLGLKRLSAQQLAKGLQVTEYNPIAGLEGRAGLLSRLGDALKNSALFGAEGRPGHMLDYLLSHPTTQAASVPVITVPTLWTVLVNGLSGVWPSTRTQIDGVSLGDAWPCDSMPQSPPGLPWETIVPFHKLTQWLCYSLMVPMRRVMGIHFAGAELLTGLPEYRNGGLLVDTGLLTLKDKDAKRGLAQYRENSMVKGQPNMEVVPLFATDDDVIVEWRAVTVGFLDDLLVEVNGILGLSGSSKLTLAQMLEAGSWKGGRELAEVSRPNTKEPPIMIMSDGTVF</sequence>
<evidence type="ECO:0000256" key="1">
    <source>
        <dbReference type="SAM" id="MobiDB-lite"/>
    </source>
</evidence>
<accession>A0A8H3G9Q2</accession>
<feature type="region of interest" description="Disordered" evidence="1">
    <location>
        <begin position="20"/>
        <end position="41"/>
    </location>
</feature>
<evidence type="ECO:0008006" key="4">
    <source>
        <dbReference type="Google" id="ProtNLM"/>
    </source>
</evidence>
<organism evidence="2 3">
    <name type="scientific">Imshaugia aleurites</name>
    <dbReference type="NCBI Taxonomy" id="172621"/>
    <lineage>
        <taxon>Eukaryota</taxon>
        <taxon>Fungi</taxon>
        <taxon>Dikarya</taxon>
        <taxon>Ascomycota</taxon>
        <taxon>Pezizomycotina</taxon>
        <taxon>Lecanoromycetes</taxon>
        <taxon>OSLEUM clade</taxon>
        <taxon>Lecanoromycetidae</taxon>
        <taxon>Lecanorales</taxon>
        <taxon>Lecanorineae</taxon>
        <taxon>Parmeliaceae</taxon>
        <taxon>Imshaugia</taxon>
    </lineage>
</organism>
<proteinExistence type="predicted"/>
<feature type="compositionally biased region" description="Polar residues" evidence="1">
    <location>
        <begin position="21"/>
        <end position="38"/>
    </location>
</feature>
<name>A0A8H3G9Q2_9LECA</name>
<protein>
    <recommendedName>
        <fullName evidence="4">DUF1688-domain-containing protein</fullName>
    </recommendedName>
</protein>
<comment type="caution">
    <text evidence="2">The sequence shown here is derived from an EMBL/GenBank/DDBJ whole genome shotgun (WGS) entry which is preliminary data.</text>
</comment>
<gene>
    <name evidence="2" type="ORF">IMSHALPRED_011043</name>
</gene>
<dbReference type="PANTHER" id="PTHR31687">
    <property type="match status" value="1"/>
</dbReference>
<dbReference type="Pfam" id="PF07958">
    <property type="entry name" value="DUF1688"/>
    <property type="match status" value="1"/>
</dbReference>
<dbReference type="Proteomes" id="UP000664534">
    <property type="component" value="Unassembled WGS sequence"/>
</dbReference>
<dbReference type="PANTHER" id="PTHR31687:SF3">
    <property type="entry name" value="PROTEIN URG3"/>
    <property type="match status" value="1"/>
</dbReference>
<dbReference type="OrthoDB" id="2153176at2759"/>
<dbReference type="InterPro" id="IPR012469">
    <property type="entry name" value="DUF1688"/>
</dbReference>
<keyword evidence="3" id="KW-1185">Reference proteome</keyword>
<reference evidence="2" key="1">
    <citation type="submission" date="2021-03" db="EMBL/GenBank/DDBJ databases">
        <authorList>
            <person name="Tagirdzhanova G."/>
        </authorList>
    </citation>
    <scope>NUCLEOTIDE SEQUENCE</scope>
</reference>